<proteinExistence type="predicted"/>
<dbReference type="PANTHER" id="PTHR10117:SF51">
    <property type="entry name" value="TRANSIENT RECEPTOR POTENTIAL PROTEIN"/>
    <property type="match status" value="1"/>
</dbReference>
<dbReference type="GO" id="GO:0005886">
    <property type="term" value="C:plasma membrane"/>
    <property type="evidence" value="ECO:0007669"/>
    <property type="project" value="TreeGrafter"/>
</dbReference>
<dbReference type="AlphaFoldDB" id="A0A8S4R190"/>
<evidence type="ECO:0000256" key="2">
    <source>
        <dbReference type="ARBA" id="ARBA00023065"/>
    </source>
</evidence>
<keyword evidence="1" id="KW-0813">Transport</keyword>
<dbReference type="GO" id="GO:0051480">
    <property type="term" value="P:regulation of cytosolic calcium ion concentration"/>
    <property type="evidence" value="ECO:0007669"/>
    <property type="project" value="TreeGrafter"/>
</dbReference>
<evidence type="ECO:0000256" key="1">
    <source>
        <dbReference type="ARBA" id="ARBA00022448"/>
    </source>
</evidence>
<evidence type="ECO:0000313" key="5">
    <source>
        <dbReference type="Proteomes" id="UP000838756"/>
    </source>
</evidence>
<dbReference type="EMBL" id="CAKXAJ010023307">
    <property type="protein sequence ID" value="CAH2227624.1"/>
    <property type="molecule type" value="Genomic_DNA"/>
</dbReference>
<dbReference type="GO" id="GO:0070679">
    <property type="term" value="F:inositol 1,4,5 trisphosphate binding"/>
    <property type="evidence" value="ECO:0007669"/>
    <property type="project" value="TreeGrafter"/>
</dbReference>
<accession>A0A8S4R190</accession>
<name>A0A8S4R190_9NEOP</name>
<evidence type="ECO:0000256" key="3">
    <source>
        <dbReference type="ARBA" id="ARBA00023303"/>
    </source>
</evidence>
<gene>
    <name evidence="4" type="primary">jg17131</name>
    <name evidence="4" type="ORF">PAEG_LOCUS8002</name>
</gene>
<dbReference type="Proteomes" id="UP000838756">
    <property type="component" value="Unassembled WGS sequence"/>
</dbReference>
<keyword evidence="3" id="KW-0407">Ion channel</keyword>
<reference evidence="4" key="1">
    <citation type="submission" date="2022-03" db="EMBL/GenBank/DDBJ databases">
        <authorList>
            <person name="Lindestad O."/>
        </authorList>
    </citation>
    <scope>NUCLEOTIDE SEQUENCE</scope>
</reference>
<sequence length="174" mass="19479">MIVFQCLGVYLYIFVAHPNVQQLLGSIWYEGLPGFKRKSIVGQCVQVAKMGAMFPIYCTIYMLAPESEYGQYMKKPFVKFICHSSSYMMFLTLLVSQYACEKLTVGMGGRRISGFQMMEFVVEALGTVIKQECATVLGVSASGIFSIGMVWNIVASRAGGVLEESRERRFARDN</sequence>
<dbReference type="GO" id="GO:0015279">
    <property type="term" value="F:store-operated calcium channel activity"/>
    <property type="evidence" value="ECO:0007669"/>
    <property type="project" value="TreeGrafter"/>
</dbReference>
<organism evidence="4 5">
    <name type="scientific">Pararge aegeria aegeria</name>
    <dbReference type="NCBI Taxonomy" id="348720"/>
    <lineage>
        <taxon>Eukaryota</taxon>
        <taxon>Metazoa</taxon>
        <taxon>Ecdysozoa</taxon>
        <taxon>Arthropoda</taxon>
        <taxon>Hexapoda</taxon>
        <taxon>Insecta</taxon>
        <taxon>Pterygota</taxon>
        <taxon>Neoptera</taxon>
        <taxon>Endopterygota</taxon>
        <taxon>Lepidoptera</taxon>
        <taxon>Glossata</taxon>
        <taxon>Ditrysia</taxon>
        <taxon>Papilionoidea</taxon>
        <taxon>Nymphalidae</taxon>
        <taxon>Satyrinae</taxon>
        <taxon>Satyrini</taxon>
        <taxon>Parargina</taxon>
        <taxon>Pararge</taxon>
    </lineage>
</organism>
<protein>
    <submittedName>
        <fullName evidence="4">Jg17131 protein</fullName>
    </submittedName>
</protein>
<comment type="caution">
    <text evidence="4">The sequence shown here is derived from an EMBL/GenBank/DDBJ whole genome shotgun (WGS) entry which is preliminary data.</text>
</comment>
<evidence type="ECO:0000313" key="4">
    <source>
        <dbReference type="EMBL" id="CAH2227624.1"/>
    </source>
</evidence>
<keyword evidence="2" id="KW-0406">Ion transport</keyword>
<keyword evidence="5" id="KW-1185">Reference proteome</keyword>
<dbReference type="OrthoDB" id="2373987at2759"/>
<dbReference type="PANTHER" id="PTHR10117">
    <property type="entry name" value="TRANSIENT RECEPTOR POTENTIAL CHANNEL"/>
    <property type="match status" value="1"/>
</dbReference>
<dbReference type="InterPro" id="IPR002153">
    <property type="entry name" value="TRPC_channel"/>
</dbReference>
<dbReference type="GO" id="GO:0034703">
    <property type="term" value="C:cation channel complex"/>
    <property type="evidence" value="ECO:0007669"/>
    <property type="project" value="TreeGrafter"/>
</dbReference>